<comment type="caution">
    <text evidence="1">The sequence shown here is derived from an EMBL/GenBank/DDBJ whole genome shotgun (WGS) entry which is preliminary data.</text>
</comment>
<feature type="non-terminal residue" evidence="1">
    <location>
        <position position="1"/>
    </location>
</feature>
<dbReference type="AlphaFoldDB" id="A0A3S1ABA0"/>
<protein>
    <recommendedName>
        <fullName evidence="3">Ig-like domain-containing protein</fullName>
    </recommendedName>
</protein>
<proteinExistence type="predicted"/>
<keyword evidence="2" id="KW-1185">Reference proteome</keyword>
<reference evidence="1 2" key="1">
    <citation type="submission" date="2019-01" db="EMBL/GenBank/DDBJ databases">
        <title>A draft genome assembly of the solar-powered sea slug Elysia chlorotica.</title>
        <authorList>
            <person name="Cai H."/>
            <person name="Li Q."/>
            <person name="Fang X."/>
            <person name="Li J."/>
            <person name="Curtis N.E."/>
            <person name="Altenburger A."/>
            <person name="Shibata T."/>
            <person name="Feng M."/>
            <person name="Maeda T."/>
            <person name="Schwartz J.A."/>
            <person name="Shigenobu S."/>
            <person name="Lundholm N."/>
            <person name="Nishiyama T."/>
            <person name="Yang H."/>
            <person name="Hasebe M."/>
            <person name="Li S."/>
            <person name="Pierce S.K."/>
            <person name="Wang J."/>
        </authorList>
    </citation>
    <scope>NUCLEOTIDE SEQUENCE [LARGE SCALE GENOMIC DNA]</scope>
    <source>
        <strain evidence="1">EC2010</strain>
        <tissue evidence="1">Whole organism of an adult</tissue>
    </source>
</reference>
<gene>
    <name evidence="1" type="ORF">EGW08_004905</name>
</gene>
<evidence type="ECO:0000313" key="2">
    <source>
        <dbReference type="Proteomes" id="UP000271974"/>
    </source>
</evidence>
<sequence>GFVRVPGGSYTRDRKQIYPCNITDKAPCRELVYVLSESSVQLNCTEVLSNGNHQRLAVTPPSDLEFNPAVQSFLFSVQPSSPGQESSNVQCVAVNETGYQVVKQIQVLYYTQAQIVVARSSVQNTSVVTVSCVAAGRPLPTAVSVEVGVKQQQDEWLTATHYRIEQADLLPSPDGTYVTGTVSFPQVYTKPLVSVACSASNGYHYYTVERNKYAGFFSSAYAKIFGH</sequence>
<dbReference type="Proteomes" id="UP000271974">
    <property type="component" value="Unassembled WGS sequence"/>
</dbReference>
<evidence type="ECO:0000313" key="1">
    <source>
        <dbReference type="EMBL" id="RUS87363.1"/>
    </source>
</evidence>
<accession>A0A3S1ABA0</accession>
<organism evidence="1 2">
    <name type="scientific">Elysia chlorotica</name>
    <name type="common">Eastern emerald elysia</name>
    <name type="synonym">Sea slug</name>
    <dbReference type="NCBI Taxonomy" id="188477"/>
    <lineage>
        <taxon>Eukaryota</taxon>
        <taxon>Metazoa</taxon>
        <taxon>Spiralia</taxon>
        <taxon>Lophotrochozoa</taxon>
        <taxon>Mollusca</taxon>
        <taxon>Gastropoda</taxon>
        <taxon>Heterobranchia</taxon>
        <taxon>Euthyneura</taxon>
        <taxon>Panpulmonata</taxon>
        <taxon>Sacoglossa</taxon>
        <taxon>Placobranchoidea</taxon>
        <taxon>Plakobranchidae</taxon>
        <taxon>Elysia</taxon>
    </lineage>
</organism>
<name>A0A3S1ABA0_ELYCH</name>
<dbReference type="EMBL" id="RQTK01000113">
    <property type="protein sequence ID" value="RUS87363.1"/>
    <property type="molecule type" value="Genomic_DNA"/>
</dbReference>
<evidence type="ECO:0008006" key="3">
    <source>
        <dbReference type="Google" id="ProtNLM"/>
    </source>
</evidence>